<dbReference type="Pfam" id="PF06876">
    <property type="entry name" value="SCRL"/>
    <property type="match status" value="1"/>
</dbReference>
<proteinExistence type="inferred from homology"/>
<reference evidence="6" key="1">
    <citation type="submission" date="2020-08" db="EMBL/GenBank/DDBJ databases">
        <title>Plant Genome Project.</title>
        <authorList>
            <person name="Zhang R.-G."/>
        </authorList>
    </citation>
    <scope>NUCLEOTIDE SEQUENCE</scope>
    <source>
        <strain evidence="6">WSP0</strain>
        <tissue evidence="6">Leaf</tissue>
    </source>
</reference>
<gene>
    <name evidence="6" type="ORF">RHGRI_003891</name>
</gene>
<evidence type="ECO:0000256" key="4">
    <source>
        <dbReference type="ARBA" id="ARBA00022729"/>
    </source>
</evidence>
<evidence type="ECO:0000256" key="5">
    <source>
        <dbReference type="SAM" id="SignalP"/>
    </source>
</evidence>
<evidence type="ECO:0000313" key="6">
    <source>
        <dbReference type="EMBL" id="KAG5560704.1"/>
    </source>
</evidence>
<evidence type="ECO:0000256" key="3">
    <source>
        <dbReference type="ARBA" id="ARBA00022525"/>
    </source>
</evidence>
<dbReference type="SUPFAM" id="SSF52047">
    <property type="entry name" value="RNI-like"/>
    <property type="match status" value="1"/>
</dbReference>
<protein>
    <submittedName>
        <fullName evidence="6">Uncharacterized protein</fullName>
    </submittedName>
</protein>
<organism evidence="6 7">
    <name type="scientific">Rhododendron griersonianum</name>
    <dbReference type="NCBI Taxonomy" id="479676"/>
    <lineage>
        <taxon>Eukaryota</taxon>
        <taxon>Viridiplantae</taxon>
        <taxon>Streptophyta</taxon>
        <taxon>Embryophyta</taxon>
        <taxon>Tracheophyta</taxon>
        <taxon>Spermatophyta</taxon>
        <taxon>Magnoliopsida</taxon>
        <taxon>eudicotyledons</taxon>
        <taxon>Gunneridae</taxon>
        <taxon>Pentapetalae</taxon>
        <taxon>asterids</taxon>
        <taxon>Ericales</taxon>
        <taxon>Ericaceae</taxon>
        <taxon>Ericoideae</taxon>
        <taxon>Rhodoreae</taxon>
        <taxon>Rhododendron</taxon>
    </lineage>
</organism>
<dbReference type="PANTHER" id="PTHR34450">
    <property type="entry name" value="DEFENSIN-LIKE PROTEIN 245-RELATED"/>
    <property type="match status" value="1"/>
</dbReference>
<keyword evidence="3" id="KW-0964">Secreted</keyword>
<dbReference type="Proteomes" id="UP000823749">
    <property type="component" value="Chromosome 2"/>
</dbReference>
<dbReference type="Gene3D" id="3.80.10.10">
    <property type="entry name" value="Ribonuclease Inhibitor"/>
    <property type="match status" value="2"/>
</dbReference>
<sequence>MTKLVALAMLTFALLLSSLTLSQGEIKFCPVNMGMKGECGPNGIRDCNVAFNAIYGAAGMAMQCRWLEICDPSFGVVVDKIMDIDYIISRIASSGFDLKSLGFTRLQEPPSKESFLILAGIHHEEFEDIKMFGPAYYYDDTVQYPQLSNLIVTDAGIEKLSVKLLALRKIDVSWNDGFSDRSLIALSSHCMLLEEIGCRSCPVTEDGVCFVLRHSPNLMSLTAGEFFPSPDLSSTFGNSLIYARALRVLDLYDHEDVDGLLSSVVKAGIPLEKLTIETRYFRYREEDYGFSLHGLSTFLRGCPSLKHLEVWSIYFLNDHAVRDLCRYLSNVVSIKLMRWEFRFCPVNMTLLGRCGPNGNFDCFEVFNSKYGASGMAMKCRCDPIARVHRHLCSCLVRCGRN</sequence>
<evidence type="ECO:0000313" key="7">
    <source>
        <dbReference type="Proteomes" id="UP000823749"/>
    </source>
</evidence>
<evidence type="ECO:0000256" key="1">
    <source>
        <dbReference type="ARBA" id="ARBA00004613"/>
    </source>
</evidence>
<dbReference type="AlphaFoldDB" id="A0AAV6L7T5"/>
<name>A0AAV6L7T5_9ERIC</name>
<dbReference type="InterPro" id="IPR032675">
    <property type="entry name" value="LRR_dom_sf"/>
</dbReference>
<feature type="signal peptide" evidence="5">
    <location>
        <begin position="1"/>
        <end position="24"/>
    </location>
</feature>
<dbReference type="InterPro" id="IPR006553">
    <property type="entry name" value="Leu-rich_rpt_Cys-con_subtyp"/>
</dbReference>
<evidence type="ECO:0000256" key="2">
    <source>
        <dbReference type="ARBA" id="ARBA00006722"/>
    </source>
</evidence>
<dbReference type="EMBL" id="JACTNZ010000002">
    <property type="protein sequence ID" value="KAG5560704.1"/>
    <property type="molecule type" value="Genomic_DNA"/>
</dbReference>
<comment type="caution">
    <text evidence="6">The sequence shown here is derived from an EMBL/GenBank/DDBJ whole genome shotgun (WGS) entry which is preliminary data.</text>
</comment>
<dbReference type="GO" id="GO:0007165">
    <property type="term" value="P:signal transduction"/>
    <property type="evidence" value="ECO:0007669"/>
    <property type="project" value="InterPro"/>
</dbReference>
<dbReference type="PANTHER" id="PTHR34450:SF2">
    <property type="entry name" value="SCR-LIKE PROTEIN"/>
    <property type="match status" value="1"/>
</dbReference>
<comment type="subcellular location">
    <subcellularLocation>
        <location evidence="1">Secreted</location>
    </subcellularLocation>
</comment>
<comment type="similarity">
    <text evidence="2">Belongs to the DEFL family.</text>
</comment>
<dbReference type="InterPro" id="IPR010682">
    <property type="entry name" value="SCRL"/>
</dbReference>
<accession>A0AAV6L7T5</accession>
<keyword evidence="7" id="KW-1185">Reference proteome</keyword>
<dbReference type="GO" id="GO:0005576">
    <property type="term" value="C:extracellular region"/>
    <property type="evidence" value="ECO:0007669"/>
    <property type="project" value="UniProtKB-SubCell"/>
</dbReference>
<dbReference type="SMART" id="SM00367">
    <property type="entry name" value="LRR_CC"/>
    <property type="match status" value="2"/>
</dbReference>
<keyword evidence="4 5" id="KW-0732">Signal</keyword>
<feature type="chain" id="PRO_5043496041" evidence="5">
    <location>
        <begin position="25"/>
        <end position="401"/>
    </location>
</feature>